<comment type="caution">
    <text evidence="5">The sequence shown here is derived from an EMBL/GenBank/DDBJ whole genome shotgun (WGS) entry which is preliminary data.</text>
</comment>
<feature type="region of interest" description="Disordered" evidence="3">
    <location>
        <begin position="96"/>
        <end position="189"/>
    </location>
</feature>
<dbReference type="PANTHER" id="PTHR22812">
    <property type="entry name" value="CHROMOBOX PROTEIN"/>
    <property type="match status" value="1"/>
</dbReference>
<dbReference type="InterPro" id="IPR051219">
    <property type="entry name" value="Heterochromatin_chromo-domain"/>
</dbReference>
<organism evidence="5 6">
    <name type="scientific">Pholiota conissans</name>
    <dbReference type="NCBI Taxonomy" id="109636"/>
    <lineage>
        <taxon>Eukaryota</taxon>
        <taxon>Fungi</taxon>
        <taxon>Dikarya</taxon>
        <taxon>Basidiomycota</taxon>
        <taxon>Agaricomycotina</taxon>
        <taxon>Agaricomycetes</taxon>
        <taxon>Agaricomycetidae</taxon>
        <taxon>Agaricales</taxon>
        <taxon>Agaricineae</taxon>
        <taxon>Strophariaceae</taxon>
        <taxon>Pholiota</taxon>
    </lineage>
</organism>
<dbReference type="Proteomes" id="UP000807469">
    <property type="component" value="Unassembled WGS sequence"/>
</dbReference>
<evidence type="ECO:0000313" key="5">
    <source>
        <dbReference type="EMBL" id="KAF9482605.1"/>
    </source>
</evidence>
<dbReference type="SMART" id="SM00300">
    <property type="entry name" value="ChSh"/>
    <property type="match status" value="1"/>
</dbReference>
<dbReference type="AlphaFoldDB" id="A0A9P6D403"/>
<evidence type="ECO:0000256" key="1">
    <source>
        <dbReference type="ARBA" id="ARBA00004123"/>
    </source>
</evidence>
<dbReference type="EMBL" id="MU155163">
    <property type="protein sequence ID" value="KAF9482605.1"/>
    <property type="molecule type" value="Genomic_DNA"/>
</dbReference>
<evidence type="ECO:0000256" key="3">
    <source>
        <dbReference type="SAM" id="MobiDB-lite"/>
    </source>
</evidence>
<sequence>MAGVTSARSESEASNKAASKSKNKRDVEDDVPASDDEEGEEDEGTEYEIEEVLDAKRGYFPDGRMGYFVKWKGYEHSENSWVDEVDATNAIDLVNEYWRKNPPKKKVVSAAKKSPKKGRKSAGDEEASEAETSSTKKRGRKSSAKKGEEDDEMDVDEEAHAPKKAKKSTTQAAKAKARAPDTPEAEEPVIGNMDDYMHMKSWEALVKTVDTIEKRQDQSLVVYFTLTTNEAVVENLDVCKQRFPQKLLDFFESNLRWRTIDDA</sequence>
<dbReference type="InterPro" id="IPR016197">
    <property type="entry name" value="Chromo-like_dom_sf"/>
</dbReference>
<evidence type="ECO:0000313" key="6">
    <source>
        <dbReference type="Proteomes" id="UP000807469"/>
    </source>
</evidence>
<dbReference type="Pfam" id="PF01393">
    <property type="entry name" value="Chromo_shadow"/>
    <property type="match status" value="1"/>
</dbReference>
<proteinExistence type="predicted"/>
<accession>A0A9P6D403</accession>
<dbReference type="GO" id="GO:0006338">
    <property type="term" value="P:chromatin remodeling"/>
    <property type="evidence" value="ECO:0007669"/>
    <property type="project" value="UniProtKB-ARBA"/>
</dbReference>
<dbReference type="Pfam" id="PF00385">
    <property type="entry name" value="Chromo"/>
    <property type="match status" value="1"/>
</dbReference>
<dbReference type="OrthoDB" id="433924at2759"/>
<feature type="compositionally biased region" description="Low complexity" evidence="3">
    <location>
        <begin position="1"/>
        <end position="20"/>
    </location>
</feature>
<feature type="compositionally biased region" description="Acidic residues" evidence="3">
    <location>
        <begin position="28"/>
        <end position="52"/>
    </location>
</feature>
<feature type="compositionally biased region" description="Basic residues" evidence="3">
    <location>
        <begin position="101"/>
        <end position="120"/>
    </location>
</feature>
<feature type="domain" description="Chromo" evidence="4">
    <location>
        <begin position="47"/>
        <end position="109"/>
    </location>
</feature>
<feature type="region of interest" description="Disordered" evidence="3">
    <location>
        <begin position="1"/>
        <end position="55"/>
    </location>
</feature>
<gene>
    <name evidence="5" type="ORF">BDN70DRAFT_874778</name>
</gene>
<comment type="subcellular location">
    <subcellularLocation>
        <location evidence="1">Nucleus</location>
    </subcellularLocation>
</comment>
<reference evidence="5" key="1">
    <citation type="submission" date="2020-11" db="EMBL/GenBank/DDBJ databases">
        <authorList>
            <consortium name="DOE Joint Genome Institute"/>
            <person name="Ahrendt S."/>
            <person name="Riley R."/>
            <person name="Andreopoulos W."/>
            <person name="Labutti K."/>
            <person name="Pangilinan J."/>
            <person name="Ruiz-Duenas F.J."/>
            <person name="Barrasa J.M."/>
            <person name="Sanchez-Garcia M."/>
            <person name="Camarero S."/>
            <person name="Miyauchi S."/>
            <person name="Serrano A."/>
            <person name="Linde D."/>
            <person name="Babiker R."/>
            <person name="Drula E."/>
            <person name="Ayuso-Fernandez I."/>
            <person name="Pacheco R."/>
            <person name="Padilla G."/>
            <person name="Ferreira P."/>
            <person name="Barriuso J."/>
            <person name="Kellner H."/>
            <person name="Castanera R."/>
            <person name="Alfaro M."/>
            <person name="Ramirez L."/>
            <person name="Pisabarro A.G."/>
            <person name="Kuo A."/>
            <person name="Tritt A."/>
            <person name="Lipzen A."/>
            <person name="He G."/>
            <person name="Yan M."/>
            <person name="Ng V."/>
            <person name="Cullen D."/>
            <person name="Martin F."/>
            <person name="Rosso M.-N."/>
            <person name="Henrissat B."/>
            <person name="Hibbett D."/>
            <person name="Martinez A.T."/>
            <person name="Grigoriev I.V."/>
        </authorList>
    </citation>
    <scope>NUCLEOTIDE SEQUENCE</scope>
    <source>
        <strain evidence="5">CIRM-BRFM 674</strain>
    </source>
</reference>
<dbReference type="InterPro" id="IPR023780">
    <property type="entry name" value="Chromo_domain"/>
</dbReference>
<dbReference type="InterPro" id="IPR008251">
    <property type="entry name" value="Chromo_shadow_dom"/>
</dbReference>
<dbReference type="GO" id="GO:0005634">
    <property type="term" value="C:nucleus"/>
    <property type="evidence" value="ECO:0007669"/>
    <property type="project" value="UniProtKB-SubCell"/>
</dbReference>
<dbReference type="InterPro" id="IPR000953">
    <property type="entry name" value="Chromo/chromo_shadow_dom"/>
</dbReference>
<dbReference type="SMART" id="SM00298">
    <property type="entry name" value="CHROMO"/>
    <property type="match status" value="1"/>
</dbReference>
<keyword evidence="6" id="KW-1185">Reference proteome</keyword>
<evidence type="ECO:0000256" key="2">
    <source>
        <dbReference type="ARBA" id="ARBA00023242"/>
    </source>
</evidence>
<dbReference type="Gene3D" id="2.40.50.40">
    <property type="match status" value="2"/>
</dbReference>
<keyword evidence="2" id="KW-0539">Nucleus</keyword>
<protein>
    <recommendedName>
        <fullName evidence="4">Chromo domain-containing protein</fullName>
    </recommendedName>
</protein>
<evidence type="ECO:0000259" key="4">
    <source>
        <dbReference type="PROSITE" id="PS50013"/>
    </source>
</evidence>
<dbReference type="SUPFAM" id="SSF54160">
    <property type="entry name" value="Chromo domain-like"/>
    <property type="match status" value="2"/>
</dbReference>
<dbReference type="PROSITE" id="PS50013">
    <property type="entry name" value="CHROMO_2"/>
    <property type="match status" value="1"/>
</dbReference>
<feature type="compositionally biased region" description="Basic residues" evidence="3">
    <location>
        <begin position="135"/>
        <end position="144"/>
    </location>
</feature>
<name>A0A9P6D403_9AGAR</name>